<proteinExistence type="predicted"/>
<comment type="caution">
    <text evidence="1">The sequence shown here is derived from an EMBL/GenBank/DDBJ whole genome shotgun (WGS) entry which is preliminary data.</text>
</comment>
<evidence type="ECO:0000313" key="1">
    <source>
        <dbReference type="EMBL" id="CAI2199621.1"/>
    </source>
</evidence>
<evidence type="ECO:0000313" key="2">
    <source>
        <dbReference type="Proteomes" id="UP001153678"/>
    </source>
</evidence>
<name>A0A9W4TA37_9GLOM</name>
<sequence length="49" mass="5537">MISNNFPPNDYHGMVIASGSRIRKTRAGIEISRILKKHPDYQPLIATKT</sequence>
<keyword evidence="2" id="KW-1185">Reference proteome</keyword>
<dbReference type="Proteomes" id="UP001153678">
    <property type="component" value="Unassembled WGS sequence"/>
</dbReference>
<gene>
    <name evidence="1" type="ORF">FWILDA_LOCUS19165</name>
</gene>
<dbReference type="AlphaFoldDB" id="A0A9W4TA37"/>
<protein>
    <submittedName>
        <fullName evidence="1">12624_t:CDS:1</fullName>
    </submittedName>
</protein>
<dbReference type="EMBL" id="CAMKVN010021857">
    <property type="protein sequence ID" value="CAI2199621.1"/>
    <property type="molecule type" value="Genomic_DNA"/>
</dbReference>
<accession>A0A9W4TA37</accession>
<organism evidence="1 2">
    <name type="scientific">Funneliformis geosporum</name>
    <dbReference type="NCBI Taxonomy" id="1117311"/>
    <lineage>
        <taxon>Eukaryota</taxon>
        <taxon>Fungi</taxon>
        <taxon>Fungi incertae sedis</taxon>
        <taxon>Mucoromycota</taxon>
        <taxon>Glomeromycotina</taxon>
        <taxon>Glomeromycetes</taxon>
        <taxon>Glomerales</taxon>
        <taxon>Glomeraceae</taxon>
        <taxon>Funneliformis</taxon>
    </lineage>
</organism>
<reference evidence="1" key="1">
    <citation type="submission" date="2022-08" db="EMBL/GenBank/DDBJ databases">
        <authorList>
            <person name="Kallberg Y."/>
            <person name="Tangrot J."/>
            <person name="Rosling A."/>
        </authorList>
    </citation>
    <scope>NUCLEOTIDE SEQUENCE</scope>
    <source>
        <strain evidence="1">Wild A</strain>
    </source>
</reference>
<feature type="non-terminal residue" evidence="1">
    <location>
        <position position="49"/>
    </location>
</feature>